<name>A0A7W4WF89_9GAMM</name>
<dbReference type="AlphaFoldDB" id="A0A7W4WF89"/>
<organism evidence="1 2">
    <name type="scientific">Microbulbifer rhizosphaerae</name>
    <dbReference type="NCBI Taxonomy" id="1562603"/>
    <lineage>
        <taxon>Bacteria</taxon>
        <taxon>Pseudomonadati</taxon>
        <taxon>Pseudomonadota</taxon>
        <taxon>Gammaproteobacteria</taxon>
        <taxon>Cellvibrionales</taxon>
        <taxon>Microbulbiferaceae</taxon>
        <taxon>Microbulbifer</taxon>
    </lineage>
</organism>
<gene>
    <name evidence="1" type="ORF">FHS09_003375</name>
</gene>
<evidence type="ECO:0000313" key="2">
    <source>
        <dbReference type="Proteomes" id="UP000535937"/>
    </source>
</evidence>
<dbReference type="EMBL" id="JACHWZ010000017">
    <property type="protein sequence ID" value="MBB3062526.1"/>
    <property type="molecule type" value="Genomic_DNA"/>
</dbReference>
<proteinExistence type="predicted"/>
<accession>A0A7W4WF89</accession>
<keyword evidence="2" id="KW-1185">Reference proteome</keyword>
<comment type="caution">
    <text evidence="1">The sequence shown here is derived from an EMBL/GenBank/DDBJ whole genome shotgun (WGS) entry which is preliminary data.</text>
</comment>
<evidence type="ECO:0000313" key="1">
    <source>
        <dbReference type="EMBL" id="MBB3062526.1"/>
    </source>
</evidence>
<reference evidence="1 2" key="1">
    <citation type="submission" date="2020-08" db="EMBL/GenBank/DDBJ databases">
        <title>Genomic Encyclopedia of Type Strains, Phase III (KMG-III): the genomes of soil and plant-associated and newly described type strains.</title>
        <authorList>
            <person name="Whitman W."/>
        </authorList>
    </citation>
    <scope>NUCLEOTIDE SEQUENCE [LARGE SCALE GENOMIC DNA]</scope>
    <source>
        <strain evidence="1 2">CECT 8799</strain>
    </source>
</reference>
<sequence>MSILSNRDMRGNISESLLPWDSLHKKYGMAGAHLNDLLKCNVN</sequence>
<protein>
    <submittedName>
        <fullName evidence="1">Uncharacterized protein</fullName>
    </submittedName>
</protein>
<dbReference type="Proteomes" id="UP000535937">
    <property type="component" value="Unassembled WGS sequence"/>
</dbReference>